<evidence type="ECO:0000313" key="3">
    <source>
        <dbReference type="Proteomes" id="UP000241362"/>
    </source>
</evidence>
<protein>
    <recommendedName>
        <fullName evidence="4">AAA+ family ATPase</fullName>
    </recommendedName>
</protein>
<sequence>MRRTAACMMIGLALAPLPLAAEDPAPKAESEGFSLMEEGAKLVLRGLMSEMEPTFKEMDKALSDMKPMVEEIGPRFQELIALMGDVQNYQAPEVLPNGDILIRRKVPLVPKIGPRLPGPNGETEL</sequence>
<accession>A0A2T4JE28</accession>
<feature type="chain" id="PRO_5015729203" description="AAA+ family ATPase" evidence="1">
    <location>
        <begin position="22"/>
        <end position="125"/>
    </location>
</feature>
<dbReference type="EMBL" id="PZKE01000002">
    <property type="protein sequence ID" value="PTE16174.1"/>
    <property type="molecule type" value="Genomic_DNA"/>
</dbReference>
<gene>
    <name evidence="2" type="ORF">C5F44_03310</name>
</gene>
<keyword evidence="1" id="KW-0732">Signal</keyword>
<evidence type="ECO:0008006" key="4">
    <source>
        <dbReference type="Google" id="ProtNLM"/>
    </source>
</evidence>
<proteinExistence type="predicted"/>
<dbReference type="Proteomes" id="UP000241362">
    <property type="component" value="Unassembled WGS sequence"/>
</dbReference>
<comment type="caution">
    <text evidence="2">The sequence shown here is derived from an EMBL/GenBank/DDBJ whole genome shotgun (WGS) entry which is preliminary data.</text>
</comment>
<organism evidence="2 3">
    <name type="scientific">Fuscovulum blasticum DSM 2131</name>
    <dbReference type="NCBI Taxonomy" id="1188250"/>
    <lineage>
        <taxon>Bacteria</taxon>
        <taxon>Pseudomonadati</taxon>
        <taxon>Pseudomonadota</taxon>
        <taxon>Alphaproteobacteria</taxon>
        <taxon>Rhodobacterales</taxon>
        <taxon>Paracoccaceae</taxon>
        <taxon>Pseudogemmobacter</taxon>
    </lineage>
</organism>
<feature type="signal peptide" evidence="1">
    <location>
        <begin position="1"/>
        <end position="21"/>
    </location>
</feature>
<keyword evidence="3" id="KW-1185">Reference proteome</keyword>
<evidence type="ECO:0000313" key="2">
    <source>
        <dbReference type="EMBL" id="PTE16174.1"/>
    </source>
</evidence>
<name>A0A2T4JE28_FUSBL</name>
<dbReference type="AlphaFoldDB" id="A0A2T4JE28"/>
<reference evidence="2 3" key="1">
    <citation type="submission" date="2018-03" db="EMBL/GenBank/DDBJ databases">
        <title>Rhodobacter blasticus.</title>
        <authorList>
            <person name="Meyer T.E."/>
            <person name="Miller S."/>
            <person name="Lodha T."/>
            <person name="Gandham S."/>
            <person name="Chintalapati S."/>
            <person name="Chintalapati V.R."/>
        </authorList>
    </citation>
    <scope>NUCLEOTIDE SEQUENCE [LARGE SCALE GENOMIC DNA]</scope>
    <source>
        <strain evidence="2 3">DSM 2131</strain>
    </source>
</reference>
<evidence type="ECO:0000256" key="1">
    <source>
        <dbReference type="SAM" id="SignalP"/>
    </source>
</evidence>